<accession>A0A7H9EJI5</accession>
<reference evidence="1 2" key="1">
    <citation type="submission" date="2020-01" db="EMBL/GenBank/DDBJ databases">
        <title>Complete and circular genome sequences of six lactobacillus isolates from horses.</title>
        <authorList>
            <person name="Hassan H.M."/>
        </authorList>
    </citation>
    <scope>NUCLEOTIDE SEQUENCE [LARGE SCALE GENOMIC DNA]</scope>
    <source>
        <strain evidence="1 2">1A</strain>
    </source>
</reference>
<dbReference type="EMBL" id="CP047418">
    <property type="protein sequence ID" value="QLL77771.1"/>
    <property type="molecule type" value="Genomic_DNA"/>
</dbReference>
<dbReference type="KEGG" id="lsw:GTO87_03630"/>
<proteinExistence type="predicted"/>
<evidence type="ECO:0000313" key="1">
    <source>
        <dbReference type="EMBL" id="QLL77771.1"/>
    </source>
</evidence>
<gene>
    <name evidence="1" type="ORF">GTO87_03630</name>
</gene>
<evidence type="ECO:0000313" key="2">
    <source>
        <dbReference type="Proteomes" id="UP000510886"/>
    </source>
</evidence>
<name>A0A7H9EJI5_9LACO</name>
<protein>
    <submittedName>
        <fullName evidence="1">Uncharacterized protein</fullName>
    </submittedName>
</protein>
<organism evidence="1 2">
    <name type="scientific">Ligilactobacillus saerimneri</name>
    <dbReference type="NCBI Taxonomy" id="228229"/>
    <lineage>
        <taxon>Bacteria</taxon>
        <taxon>Bacillati</taxon>
        <taxon>Bacillota</taxon>
        <taxon>Bacilli</taxon>
        <taxon>Lactobacillales</taxon>
        <taxon>Lactobacillaceae</taxon>
        <taxon>Ligilactobacillus</taxon>
    </lineage>
</organism>
<dbReference type="Proteomes" id="UP000510886">
    <property type="component" value="Chromosome"/>
</dbReference>
<sequence>MIIIIDTTKGIIKSPKYPDNPVVKSILDKKIKEVLSSLTKKKVTYLKIDEWGVLLDRTSFKSIAIQSA</sequence>
<dbReference type="RefSeq" id="WP_180849547.1">
    <property type="nucleotide sequence ID" value="NZ_CP047418.1"/>
</dbReference>
<dbReference type="AlphaFoldDB" id="A0A7H9EJI5"/>